<gene>
    <name evidence="8" type="ORF">SORBI_3004G035200</name>
</gene>
<evidence type="ECO:0000256" key="1">
    <source>
        <dbReference type="ARBA" id="ARBA00004236"/>
    </source>
</evidence>
<dbReference type="AlphaFoldDB" id="C5XUI0"/>
<dbReference type="Gramene" id="EES04487">
    <property type="protein sequence ID" value="EES04487"/>
    <property type="gene ID" value="SORBI_3004G035200"/>
</dbReference>
<proteinExistence type="predicted"/>
<feature type="compositionally biased region" description="Low complexity" evidence="6">
    <location>
        <begin position="60"/>
        <end position="74"/>
    </location>
</feature>
<evidence type="ECO:0000256" key="3">
    <source>
        <dbReference type="ARBA" id="ARBA00023054"/>
    </source>
</evidence>
<dbReference type="OMA" id="RGEDQEH"/>
<feature type="domain" description="G protein gamma" evidence="7">
    <location>
        <begin position="92"/>
        <end position="164"/>
    </location>
</feature>
<dbReference type="PANTHER" id="PTHR35129">
    <property type="entry name" value="GUANINE NUCLEOTIDE-BINDING PROTEIN SUBUNIT GAMMA 1"/>
    <property type="match status" value="1"/>
</dbReference>
<keyword evidence="4" id="KW-0472">Membrane</keyword>
<reference evidence="8 9" key="1">
    <citation type="journal article" date="2009" name="Nature">
        <title>The Sorghum bicolor genome and the diversification of grasses.</title>
        <authorList>
            <person name="Paterson A.H."/>
            <person name="Bowers J.E."/>
            <person name="Bruggmann R."/>
            <person name="Dubchak I."/>
            <person name="Grimwood J."/>
            <person name="Gundlach H."/>
            <person name="Haberer G."/>
            <person name="Hellsten U."/>
            <person name="Mitros T."/>
            <person name="Poliakov A."/>
            <person name="Schmutz J."/>
            <person name="Spannagl M."/>
            <person name="Tang H."/>
            <person name="Wang X."/>
            <person name="Wicker T."/>
            <person name="Bharti A.K."/>
            <person name="Chapman J."/>
            <person name="Feltus F.A."/>
            <person name="Gowik U."/>
            <person name="Grigoriev I.V."/>
            <person name="Lyons E."/>
            <person name="Maher C.A."/>
            <person name="Martis M."/>
            <person name="Narechania A."/>
            <person name="Otillar R.P."/>
            <person name="Penning B.W."/>
            <person name="Salamov A.A."/>
            <person name="Wang Y."/>
            <person name="Zhang L."/>
            <person name="Carpita N.C."/>
            <person name="Freeling M."/>
            <person name="Gingle A.R."/>
            <person name="Hash C.T."/>
            <person name="Keller B."/>
            <person name="Klein P."/>
            <person name="Kresovich S."/>
            <person name="McCann M.C."/>
            <person name="Ming R."/>
            <person name="Peterson D.G."/>
            <person name="Mehboob-ur-Rahman"/>
            <person name="Ware D."/>
            <person name="Westhoff P."/>
            <person name="Mayer K.F."/>
            <person name="Messing J."/>
            <person name="Rokhsar D.S."/>
        </authorList>
    </citation>
    <scope>NUCLEOTIDE SEQUENCE [LARGE SCALE GENOMIC DNA]</scope>
    <source>
        <strain evidence="9">cv. BTx623</strain>
    </source>
</reference>
<feature type="region of interest" description="Disordered" evidence="6">
    <location>
        <begin position="1"/>
        <end position="87"/>
    </location>
</feature>
<evidence type="ECO:0000313" key="9">
    <source>
        <dbReference type="Proteomes" id="UP000000768"/>
    </source>
</evidence>
<feature type="compositionally biased region" description="Basic and acidic residues" evidence="6">
    <location>
        <begin position="8"/>
        <end position="17"/>
    </location>
</feature>
<reference evidence="9" key="2">
    <citation type="journal article" date="2018" name="Plant J.">
        <title>The Sorghum bicolor reference genome: improved assembly, gene annotations, a transcriptome atlas, and signatures of genome organization.</title>
        <authorList>
            <person name="McCormick R.F."/>
            <person name="Truong S.K."/>
            <person name="Sreedasyam A."/>
            <person name="Jenkins J."/>
            <person name="Shu S."/>
            <person name="Sims D."/>
            <person name="Kennedy M."/>
            <person name="Amirebrahimi M."/>
            <person name="Weers B.D."/>
            <person name="McKinley B."/>
            <person name="Mattison A."/>
            <person name="Morishige D.T."/>
            <person name="Grimwood J."/>
            <person name="Schmutz J."/>
            <person name="Mullet J.E."/>
        </authorList>
    </citation>
    <scope>NUCLEOTIDE SEQUENCE [LARGE SCALE GENOMIC DNA]</scope>
    <source>
        <strain evidence="9">cv. BTx623</strain>
    </source>
</reference>
<dbReference type="InterPro" id="IPR045878">
    <property type="entry name" value="GG1/2"/>
</dbReference>
<evidence type="ECO:0000259" key="7">
    <source>
        <dbReference type="SMART" id="SM01224"/>
    </source>
</evidence>
<sequence>MRGQANGVEDRRPRGDDHEADDDEEDSEEEEEEEGRHRGQGQGQGQGQGPPPQQRRHQQTQRPSSGPQQQQQQHQPPPLTRNVGYVGKHRLSAAIARLDQELQSLQEELDELETMESASAACQEVITSTQGKPDPLLPITSGPENSSWDRWFQRVRSRSNKWWASKGSDFS</sequence>
<comment type="subcellular location">
    <subcellularLocation>
        <location evidence="1">Cell membrane</location>
    </subcellularLocation>
</comment>
<dbReference type="HOGENOM" id="CLU_105699_0_0_1"/>
<dbReference type="KEGG" id="sbi:8069946"/>
<name>C5XUI0_SORBI</name>
<dbReference type="Proteomes" id="UP000000768">
    <property type="component" value="Chromosome 4"/>
</dbReference>
<keyword evidence="5" id="KW-0807">Transducer</keyword>
<evidence type="ECO:0000313" key="8">
    <source>
        <dbReference type="EMBL" id="EES04487.1"/>
    </source>
</evidence>
<feature type="region of interest" description="Disordered" evidence="6">
    <location>
        <begin position="114"/>
        <end position="149"/>
    </location>
</feature>
<organism evidence="8 9">
    <name type="scientific">Sorghum bicolor</name>
    <name type="common">Sorghum</name>
    <name type="synonym">Sorghum vulgare</name>
    <dbReference type="NCBI Taxonomy" id="4558"/>
    <lineage>
        <taxon>Eukaryota</taxon>
        <taxon>Viridiplantae</taxon>
        <taxon>Streptophyta</taxon>
        <taxon>Embryophyta</taxon>
        <taxon>Tracheophyta</taxon>
        <taxon>Spermatophyta</taxon>
        <taxon>Magnoliopsida</taxon>
        <taxon>Liliopsida</taxon>
        <taxon>Poales</taxon>
        <taxon>Poaceae</taxon>
        <taxon>PACMAD clade</taxon>
        <taxon>Panicoideae</taxon>
        <taxon>Andropogonodae</taxon>
        <taxon>Andropogoneae</taxon>
        <taxon>Sorghinae</taxon>
        <taxon>Sorghum</taxon>
    </lineage>
</organism>
<evidence type="ECO:0000256" key="4">
    <source>
        <dbReference type="ARBA" id="ARBA00023136"/>
    </source>
</evidence>
<keyword evidence="9" id="KW-1185">Reference proteome</keyword>
<dbReference type="GO" id="GO:0007186">
    <property type="term" value="P:G protein-coupled receptor signaling pathway"/>
    <property type="evidence" value="ECO:0007669"/>
    <property type="project" value="InterPro"/>
</dbReference>
<accession>C5XUI0</accession>
<dbReference type="eggNOG" id="ENOG502S66K">
    <property type="taxonomic scope" value="Eukaryota"/>
</dbReference>
<evidence type="ECO:0000256" key="2">
    <source>
        <dbReference type="ARBA" id="ARBA00022475"/>
    </source>
</evidence>
<dbReference type="InParanoid" id="C5XUI0"/>
<dbReference type="GO" id="GO:0005886">
    <property type="term" value="C:plasma membrane"/>
    <property type="evidence" value="ECO:0007669"/>
    <property type="project" value="UniProtKB-SubCell"/>
</dbReference>
<dbReference type="PANTHER" id="PTHR35129:SF5">
    <property type="entry name" value="GUANINE NUCLEOTIDE-BINDING PROTEIN SUBUNIT GAMMA 2"/>
    <property type="match status" value="1"/>
</dbReference>
<evidence type="ECO:0000256" key="6">
    <source>
        <dbReference type="SAM" id="MobiDB-lite"/>
    </source>
</evidence>
<dbReference type="STRING" id="4558.C5XUI0"/>
<protein>
    <recommendedName>
        <fullName evidence="7">G protein gamma domain-containing protein</fullName>
    </recommendedName>
</protein>
<dbReference type="Pfam" id="PF00631">
    <property type="entry name" value="G-gamma"/>
    <property type="match status" value="1"/>
</dbReference>
<dbReference type="SMART" id="SM01224">
    <property type="entry name" value="G_gamma"/>
    <property type="match status" value="1"/>
</dbReference>
<dbReference type="FunCoup" id="C5XUI0">
    <property type="interactions" value="6"/>
</dbReference>
<keyword evidence="3" id="KW-0175">Coiled coil</keyword>
<keyword evidence="2" id="KW-1003">Cell membrane</keyword>
<dbReference type="EMBL" id="CM000763">
    <property type="protein sequence ID" value="EES04487.1"/>
    <property type="molecule type" value="Genomic_DNA"/>
</dbReference>
<dbReference type="InterPro" id="IPR015898">
    <property type="entry name" value="G-protein_gamma-like_dom"/>
</dbReference>
<evidence type="ECO:0000256" key="5">
    <source>
        <dbReference type="ARBA" id="ARBA00023224"/>
    </source>
</evidence>
<dbReference type="OrthoDB" id="776094at2759"/>
<feature type="compositionally biased region" description="Acidic residues" evidence="6">
    <location>
        <begin position="18"/>
        <end position="33"/>
    </location>
</feature>